<sequence length="353" mass="41710">MKKALVVGHTKDSITKAQQEPFRYYQKLLSRQLNLKIEHIAAESFDAIGEACKNQNAEIIFVLPFWNESSDQAEQVMRSLRQQQPTRTIVFIDPFAQVTSNYFNVLPHVDYFLKRQRYKNLDEYQRSFVGGSMFTDFLARELKLDFSQWHVGSQVPPQYQHRIVCGWNLGTAQQFKKKLQTPSWFEFWQPAKEIDIFCRLSLGSSHERDWYYAYRQMAVESLKPLQSDYKVVSSGKIHAQLVSRRQYFREIKRSRIVFSPFGWGESCWRDFEAVCYNCLLVKPSMAHIETQPNIYVEGETYVPVSWDFSDLVEKCDYYLKHPDEAARIVKNARRAYLDYFERGEFLQTIARVI</sequence>
<dbReference type="InterPro" id="IPR055259">
    <property type="entry name" value="YkvP/CgeB_Glyco_trans-like"/>
</dbReference>
<dbReference type="Pfam" id="PF13524">
    <property type="entry name" value="Glyco_trans_1_2"/>
    <property type="match status" value="1"/>
</dbReference>
<reference evidence="2 3" key="1">
    <citation type="submission" date="2016-11" db="EMBL/GenBank/DDBJ databases">
        <title>Draft Genome Sequences of Nine Cyanobacterial Strains from Diverse Habitats.</title>
        <authorList>
            <person name="Zhu T."/>
            <person name="Hou S."/>
            <person name="Lu X."/>
            <person name="Hess W.R."/>
        </authorList>
    </citation>
    <scope>NUCLEOTIDE SEQUENCE [LARGE SCALE GENOMIC DNA]</scope>
    <source>
        <strain evidence="2 3">NIES-593</strain>
    </source>
</reference>
<name>A0A1U7HTG0_9CYAN</name>
<evidence type="ECO:0000259" key="1">
    <source>
        <dbReference type="Pfam" id="PF13524"/>
    </source>
</evidence>
<feature type="domain" description="Spore protein YkvP/CgeB glycosyl transferase-like" evidence="1">
    <location>
        <begin position="219"/>
        <end position="339"/>
    </location>
</feature>
<keyword evidence="3" id="KW-1185">Reference proteome</keyword>
<organism evidence="2 3">
    <name type="scientific">Hydrococcus rivularis NIES-593</name>
    <dbReference type="NCBI Taxonomy" id="1921803"/>
    <lineage>
        <taxon>Bacteria</taxon>
        <taxon>Bacillati</taxon>
        <taxon>Cyanobacteriota</taxon>
        <taxon>Cyanophyceae</taxon>
        <taxon>Pleurocapsales</taxon>
        <taxon>Hydrococcaceae</taxon>
        <taxon>Hydrococcus</taxon>
    </lineage>
</organism>
<dbReference type="AlphaFoldDB" id="A0A1U7HTG0"/>
<gene>
    <name evidence="2" type="ORF">NIES593_02325</name>
</gene>
<dbReference type="Proteomes" id="UP000186868">
    <property type="component" value="Unassembled WGS sequence"/>
</dbReference>
<accession>A0A1U7HTG0</accession>
<comment type="caution">
    <text evidence="2">The sequence shown here is derived from an EMBL/GenBank/DDBJ whole genome shotgun (WGS) entry which is preliminary data.</text>
</comment>
<dbReference type="EMBL" id="MRCB01000001">
    <property type="protein sequence ID" value="OKH26890.1"/>
    <property type="molecule type" value="Genomic_DNA"/>
</dbReference>
<protein>
    <recommendedName>
        <fullName evidence="1">Spore protein YkvP/CgeB glycosyl transferase-like domain-containing protein</fullName>
    </recommendedName>
</protein>
<evidence type="ECO:0000313" key="3">
    <source>
        <dbReference type="Proteomes" id="UP000186868"/>
    </source>
</evidence>
<evidence type="ECO:0000313" key="2">
    <source>
        <dbReference type="EMBL" id="OKH26890.1"/>
    </source>
</evidence>
<proteinExistence type="predicted"/>
<dbReference type="RefSeq" id="WP_073598019.1">
    <property type="nucleotide sequence ID" value="NZ_MRCB01000001.1"/>
</dbReference>
<dbReference type="OrthoDB" id="7052726at2"/>